<comment type="caution">
    <text evidence="1">The sequence shown here is derived from an EMBL/GenBank/DDBJ whole genome shotgun (WGS) entry which is preliminary data.</text>
</comment>
<dbReference type="AlphaFoldDB" id="A0A8J3F0G5"/>
<dbReference type="EMBL" id="BMDH01000006">
    <property type="protein sequence ID" value="GGI15496.1"/>
    <property type="molecule type" value="Genomic_DNA"/>
</dbReference>
<protein>
    <submittedName>
        <fullName evidence="1">Uncharacterized protein</fullName>
    </submittedName>
</protein>
<organism evidence="1 2">
    <name type="scientific">Galliscardovia ingluviei</name>
    <dbReference type="NCBI Taxonomy" id="1769422"/>
    <lineage>
        <taxon>Bacteria</taxon>
        <taxon>Bacillati</taxon>
        <taxon>Actinomycetota</taxon>
        <taxon>Actinomycetes</taxon>
        <taxon>Bifidobacteriales</taxon>
        <taxon>Bifidobacteriaceae</taxon>
        <taxon>Galliscardovia</taxon>
    </lineage>
</organism>
<keyword evidence="2" id="KW-1185">Reference proteome</keyword>
<sequence>MERFVLIITVSPPRTITNPTRIFPAKAAETCKPIIDAGTDAKLWDDDDSKHRYATTFIAVPPVHEQYWTLTVYVLPIPSHTPRWEIRHLSSSIRSAWKASYEKTPPAWYAGYNAGFTIPKRLWLTSNITDSDLHNMHHAQQVAWGSGRAHGERERIRQQLQANTYQQWKRQYHLWSNRFTLEIGVSYPPAVGDADPDNAAETVNTVLQAGTQAGAWDAITAANCKAVTFYRQANNMTPGIHKLNITVTPIPDTCTASSLWVNAIRRAWRMHDERSSQ</sequence>
<reference evidence="1" key="1">
    <citation type="journal article" date="2014" name="Int. J. Syst. Evol. Microbiol.">
        <title>Complete genome sequence of Corynebacterium casei LMG S-19264T (=DSM 44701T), isolated from a smear-ripened cheese.</title>
        <authorList>
            <consortium name="US DOE Joint Genome Institute (JGI-PGF)"/>
            <person name="Walter F."/>
            <person name="Albersmeier A."/>
            <person name="Kalinowski J."/>
            <person name="Ruckert C."/>
        </authorList>
    </citation>
    <scope>NUCLEOTIDE SEQUENCE</scope>
    <source>
        <strain evidence="1">CCM 8606</strain>
    </source>
</reference>
<name>A0A8J3F0G5_9BIFI</name>
<evidence type="ECO:0000313" key="2">
    <source>
        <dbReference type="Proteomes" id="UP000619536"/>
    </source>
</evidence>
<evidence type="ECO:0000313" key="1">
    <source>
        <dbReference type="EMBL" id="GGI15496.1"/>
    </source>
</evidence>
<reference evidence="1" key="2">
    <citation type="submission" date="2020-09" db="EMBL/GenBank/DDBJ databases">
        <authorList>
            <person name="Sun Q."/>
            <person name="Sedlacek I."/>
        </authorList>
    </citation>
    <scope>NUCLEOTIDE SEQUENCE</scope>
    <source>
        <strain evidence="1">CCM 8606</strain>
    </source>
</reference>
<gene>
    <name evidence="1" type="ORF">GCM10007377_16190</name>
</gene>
<proteinExistence type="predicted"/>
<dbReference type="Proteomes" id="UP000619536">
    <property type="component" value="Unassembled WGS sequence"/>
</dbReference>
<accession>A0A8J3F0G5</accession>